<dbReference type="AlphaFoldDB" id="A0A5N6Q832"/>
<evidence type="ECO:0000256" key="2">
    <source>
        <dbReference type="ARBA" id="ARBA00023015"/>
    </source>
</evidence>
<keyword evidence="2" id="KW-0805">Transcription regulation</keyword>
<dbReference type="OrthoDB" id="60033at2759"/>
<dbReference type="GO" id="GO:0000160">
    <property type="term" value="P:phosphorelay signal transduction system"/>
    <property type="evidence" value="ECO:0007669"/>
    <property type="project" value="UniProtKB-KW"/>
</dbReference>
<keyword evidence="5" id="KW-1185">Reference proteome</keyword>
<evidence type="ECO:0000256" key="1">
    <source>
        <dbReference type="ARBA" id="ARBA00023012"/>
    </source>
</evidence>
<keyword evidence="3" id="KW-0804">Transcription</keyword>
<name>A0A5N6Q832_9ASTR</name>
<dbReference type="SUPFAM" id="SSF52172">
    <property type="entry name" value="CheY-like"/>
    <property type="match status" value="1"/>
</dbReference>
<evidence type="ECO:0008006" key="6">
    <source>
        <dbReference type="Google" id="ProtNLM"/>
    </source>
</evidence>
<sequence length="159" mass="18200">METMKNICCDEIASSNSNQLHVLAVDDSNIDRKVIDKLLKVSSFKGGIFGGSRALEYLGLEDDKNSTRFDDGSDLKVKLIITDYSMPGITGFELKKIKEKENKESHENERQKKSEERYIFGIESLRTNRKTTFGNSVRDRRSKCRDVIWPSIVVRCSEQ</sequence>
<dbReference type="InterPro" id="IPR045279">
    <property type="entry name" value="ARR-like"/>
</dbReference>
<dbReference type="PANTHER" id="PTHR43874">
    <property type="entry name" value="TWO-COMPONENT RESPONSE REGULATOR"/>
    <property type="match status" value="1"/>
</dbReference>
<evidence type="ECO:0000313" key="5">
    <source>
        <dbReference type="Proteomes" id="UP000326396"/>
    </source>
</evidence>
<accession>A0A5N6Q832</accession>
<dbReference type="PANTHER" id="PTHR43874:SF62">
    <property type="entry name" value="TWO-COMPONENT RESPONSE REGULATOR ARR6"/>
    <property type="match status" value="1"/>
</dbReference>
<dbReference type="GO" id="GO:0009736">
    <property type="term" value="P:cytokinin-activated signaling pathway"/>
    <property type="evidence" value="ECO:0007669"/>
    <property type="project" value="InterPro"/>
</dbReference>
<dbReference type="EMBL" id="SZYD01000001">
    <property type="protein sequence ID" value="KAD7480021.1"/>
    <property type="molecule type" value="Genomic_DNA"/>
</dbReference>
<evidence type="ECO:0000313" key="4">
    <source>
        <dbReference type="EMBL" id="KAD7480021.1"/>
    </source>
</evidence>
<keyword evidence="1" id="KW-0902">Two-component regulatory system</keyword>
<gene>
    <name evidence="4" type="ORF">E3N88_03157</name>
</gene>
<dbReference type="Proteomes" id="UP000326396">
    <property type="component" value="Linkage Group LG1"/>
</dbReference>
<organism evidence="4 5">
    <name type="scientific">Mikania micrantha</name>
    <name type="common">bitter vine</name>
    <dbReference type="NCBI Taxonomy" id="192012"/>
    <lineage>
        <taxon>Eukaryota</taxon>
        <taxon>Viridiplantae</taxon>
        <taxon>Streptophyta</taxon>
        <taxon>Embryophyta</taxon>
        <taxon>Tracheophyta</taxon>
        <taxon>Spermatophyta</taxon>
        <taxon>Magnoliopsida</taxon>
        <taxon>eudicotyledons</taxon>
        <taxon>Gunneridae</taxon>
        <taxon>Pentapetalae</taxon>
        <taxon>asterids</taxon>
        <taxon>campanulids</taxon>
        <taxon>Asterales</taxon>
        <taxon>Asteraceae</taxon>
        <taxon>Asteroideae</taxon>
        <taxon>Heliantheae alliance</taxon>
        <taxon>Eupatorieae</taxon>
        <taxon>Mikania</taxon>
    </lineage>
</organism>
<dbReference type="Gene3D" id="3.40.50.2300">
    <property type="match status" value="1"/>
</dbReference>
<protein>
    <recommendedName>
        <fullName evidence="6">Response regulatory domain-containing protein</fullName>
    </recommendedName>
</protein>
<comment type="caution">
    <text evidence="4">The sequence shown here is derived from an EMBL/GenBank/DDBJ whole genome shotgun (WGS) entry which is preliminary data.</text>
</comment>
<dbReference type="InterPro" id="IPR011006">
    <property type="entry name" value="CheY-like_superfamily"/>
</dbReference>
<proteinExistence type="predicted"/>
<reference evidence="4 5" key="1">
    <citation type="submission" date="2019-05" db="EMBL/GenBank/DDBJ databases">
        <title>Mikania micrantha, genome provides insights into the molecular mechanism of rapid growth.</title>
        <authorList>
            <person name="Liu B."/>
        </authorList>
    </citation>
    <scope>NUCLEOTIDE SEQUENCE [LARGE SCALE GENOMIC DNA]</scope>
    <source>
        <strain evidence="4">NLD-2019</strain>
        <tissue evidence="4">Leaf</tissue>
    </source>
</reference>
<evidence type="ECO:0000256" key="3">
    <source>
        <dbReference type="ARBA" id="ARBA00023163"/>
    </source>
</evidence>